<gene>
    <name evidence="1" type="ORF">DFR57_102149</name>
</gene>
<dbReference type="AlphaFoldDB" id="A0A368YFB4"/>
<dbReference type="InterPro" id="IPR007344">
    <property type="entry name" value="GrpB/CoaE"/>
</dbReference>
<dbReference type="Gene3D" id="3.30.460.10">
    <property type="entry name" value="Beta Polymerase, domain 2"/>
    <property type="match status" value="1"/>
</dbReference>
<organism evidence="1 2">
    <name type="scientific">Saliterribacillus persicus</name>
    <dbReference type="NCBI Taxonomy" id="930114"/>
    <lineage>
        <taxon>Bacteria</taxon>
        <taxon>Bacillati</taxon>
        <taxon>Bacillota</taxon>
        <taxon>Bacilli</taxon>
        <taxon>Bacillales</taxon>
        <taxon>Bacillaceae</taxon>
        <taxon>Saliterribacillus</taxon>
    </lineage>
</organism>
<comment type="caution">
    <text evidence="1">The sequence shown here is derived from an EMBL/GenBank/DDBJ whole genome shotgun (WGS) entry which is preliminary data.</text>
</comment>
<accession>A0A368YFB4</accession>
<sequence>MSNPVVHLSDYNSDWEKLFDFEKKQIIGVIGDKIKDIEHIGSTSIKGLLAKPIIDIMIGVDDLNLVSTFITALSEIEFEYIPKPELKDRYFFKKDSGETSICHLHICKMNSYEWTEKLLFRDYLRENPKVAKDYALLKSELASKYKYDRPTYTKEKEPFIKEIIQIAKD</sequence>
<dbReference type="EMBL" id="QPJJ01000002">
    <property type="protein sequence ID" value="RCW76874.1"/>
    <property type="molecule type" value="Genomic_DNA"/>
</dbReference>
<dbReference type="PANTHER" id="PTHR34822">
    <property type="entry name" value="GRPB DOMAIN PROTEIN (AFU_ORTHOLOGUE AFUA_1G01530)"/>
    <property type="match status" value="1"/>
</dbReference>
<dbReference type="PANTHER" id="PTHR34822:SF1">
    <property type="entry name" value="GRPB FAMILY PROTEIN"/>
    <property type="match status" value="1"/>
</dbReference>
<dbReference type="GO" id="GO:0016740">
    <property type="term" value="F:transferase activity"/>
    <property type="evidence" value="ECO:0007669"/>
    <property type="project" value="UniProtKB-KW"/>
</dbReference>
<dbReference type="Pfam" id="PF04229">
    <property type="entry name" value="GrpB"/>
    <property type="match status" value="1"/>
</dbReference>
<name>A0A368YFB4_9BACI</name>
<proteinExistence type="predicted"/>
<protein>
    <submittedName>
        <fullName evidence="1">GrpB-like predicted nucleotidyltransferase (UPF0157 family)</fullName>
    </submittedName>
</protein>
<keyword evidence="1" id="KW-0808">Transferase</keyword>
<evidence type="ECO:0000313" key="2">
    <source>
        <dbReference type="Proteomes" id="UP000252585"/>
    </source>
</evidence>
<evidence type="ECO:0000313" key="1">
    <source>
        <dbReference type="EMBL" id="RCW76874.1"/>
    </source>
</evidence>
<dbReference type="InterPro" id="IPR043519">
    <property type="entry name" value="NT_sf"/>
</dbReference>
<dbReference type="RefSeq" id="WP_114351640.1">
    <property type="nucleotide sequence ID" value="NZ_QPJJ01000002.1"/>
</dbReference>
<dbReference type="Proteomes" id="UP000252585">
    <property type="component" value="Unassembled WGS sequence"/>
</dbReference>
<reference evidence="1 2" key="1">
    <citation type="submission" date="2018-07" db="EMBL/GenBank/DDBJ databases">
        <title>Genomic Encyclopedia of Type Strains, Phase IV (KMG-IV): sequencing the most valuable type-strain genomes for metagenomic binning, comparative biology and taxonomic classification.</title>
        <authorList>
            <person name="Goeker M."/>
        </authorList>
    </citation>
    <scope>NUCLEOTIDE SEQUENCE [LARGE SCALE GENOMIC DNA]</scope>
    <source>
        <strain evidence="1 2">DSM 27696</strain>
    </source>
</reference>
<keyword evidence="2" id="KW-1185">Reference proteome</keyword>
<dbReference type="OrthoDB" id="9799092at2"/>
<dbReference type="SUPFAM" id="SSF81301">
    <property type="entry name" value="Nucleotidyltransferase"/>
    <property type="match status" value="1"/>
</dbReference>